<organism evidence="1 2">
    <name type="scientific">Aestuariibaculum lutulentum</name>
    <dbReference type="NCBI Taxonomy" id="2920935"/>
    <lineage>
        <taxon>Bacteria</taxon>
        <taxon>Pseudomonadati</taxon>
        <taxon>Bacteroidota</taxon>
        <taxon>Flavobacteriia</taxon>
        <taxon>Flavobacteriales</taxon>
        <taxon>Flavobacteriaceae</taxon>
    </lineage>
</organism>
<sequence>MRLVIVIVFFGFSLISNSQNSKEFEKLIVEGNIALKNGELKKAEEIYLKVLQKDSKNTDVLYNLALVEFHLENRAVACGLLQKSYKLKDKGAGKLIKEYCGDIFYNDFMFYEDVEVGLKFRTRGREYDLIKEGSIHPILVNQLSQKIYGSEEFVDFDGGKVRVSLLVDKYGAVKSRVTGGFENVLTKTGKEARMEVINKVFQEEIDFIPCQYQGKPVGMWSPVVFVFNLRESGYPFN</sequence>
<keyword evidence="2" id="KW-1185">Reference proteome</keyword>
<dbReference type="Proteomes" id="UP001156141">
    <property type="component" value="Unassembled WGS sequence"/>
</dbReference>
<protein>
    <recommendedName>
        <fullName evidence="3">TonB C-terminal domain-containing protein</fullName>
    </recommendedName>
</protein>
<evidence type="ECO:0008006" key="3">
    <source>
        <dbReference type="Google" id="ProtNLM"/>
    </source>
</evidence>
<gene>
    <name evidence="1" type="ORF">MKW35_09360</name>
</gene>
<dbReference type="SUPFAM" id="SSF48452">
    <property type="entry name" value="TPR-like"/>
    <property type="match status" value="1"/>
</dbReference>
<dbReference type="RefSeq" id="WP_240573214.1">
    <property type="nucleotide sequence ID" value="NZ_CP136709.1"/>
</dbReference>
<reference evidence="1" key="1">
    <citation type="submission" date="2022-02" db="EMBL/GenBank/DDBJ databases">
        <title>Aestuariibaculum sp., a marine bacterium isolated from sediment in Guangxi.</title>
        <authorList>
            <person name="Ying J."/>
        </authorList>
    </citation>
    <scope>NUCLEOTIDE SEQUENCE</scope>
    <source>
        <strain evidence="1">L182</strain>
    </source>
</reference>
<evidence type="ECO:0000313" key="1">
    <source>
        <dbReference type="EMBL" id="MCH4552827.1"/>
    </source>
</evidence>
<dbReference type="InterPro" id="IPR011990">
    <property type="entry name" value="TPR-like_helical_dom_sf"/>
</dbReference>
<comment type="caution">
    <text evidence="1">The sequence shown here is derived from an EMBL/GenBank/DDBJ whole genome shotgun (WGS) entry which is preliminary data.</text>
</comment>
<evidence type="ECO:0000313" key="2">
    <source>
        <dbReference type="Proteomes" id="UP001156141"/>
    </source>
</evidence>
<proteinExistence type="predicted"/>
<dbReference type="EMBL" id="JAKVQD010000003">
    <property type="protein sequence ID" value="MCH4552827.1"/>
    <property type="molecule type" value="Genomic_DNA"/>
</dbReference>
<accession>A0ABS9RIP7</accession>
<name>A0ABS9RIP7_9FLAO</name>
<dbReference type="Gene3D" id="1.25.40.10">
    <property type="entry name" value="Tetratricopeptide repeat domain"/>
    <property type="match status" value="1"/>
</dbReference>